<gene>
    <name evidence="1" type="ORF">NDU88_003062</name>
</gene>
<organism evidence="1 2">
    <name type="scientific">Pleurodeles waltl</name>
    <name type="common">Iberian ribbed newt</name>
    <dbReference type="NCBI Taxonomy" id="8319"/>
    <lineage>
        <taxon>Eukaryota</taxon>
        <taxon>Metazoa</taxon>
        <taxon>Chordata</taxon>
        <taxon>Craniata</taxon>
        <taxon>Vertebrata</taxon>
        <taxon>Euteleostomi</taxon>
        <taxon>Amphibia</taxon>
        <taxon>Batrachia</taxon>
        <taxon>Caudata</taxon>
        <taxon>Salamandroidea</taxon>
        <taxon>Salamandridae</taxon>
        <taxon>Pleurodelinae</taxon>
        <taxon>Pleurodeles</taxon>
    </lineage>
</organism>
<keyword evidence="2" id="KW-1185">Reference proteome</keyword>
<protein>
    <submittedName>
        <fullName evidence="1">Uncharacterized protein</fullName>
    </submittedName>
</protein>
<evidence type="ECO:0000313" key="1">
    <source>
        <dbReference type="EMBL" id="KAJ1207672.1"/>
    </source>
</evidence>
<sequence length="97" mass="10112">MDGADVAPALRGEMQGMLRVQAKETGDLPPSTVNSERGARDRERERNLCAACIGEGDGEAHPGGAGLARYTIVTSLGLKLLGHRGAKKSRAGNKGVE</sequence>
<accession>A0AAV7W482</accession>
<name>A0AAV7W482_PLEWA</name>
<reference evidence="1" key="1">
    <citation type="journal article" date="2022" name="bioRxiv">
        <title>Sequencing and chromosome-scale assembly of the giantPleurodeles waltlgenome.</title>
        <authorList>
            <person name="Brown T."/>
            <person name="Elewa A."/>
            <person name="Iarovenko S."/>
            <person name="Subramanian E."/>
            <person name="Araus A.J."/>
            <person name="Petzold A."/>
            <person name="Susuki M."/>
            <person name="Suzuki K.-i.T."/>
            <person name="Hayashi T."/>
            <person name="Toyoda A."/>
            <person name="Oliveira C."/>
            <person name="Osipova E."/>
            <person name="Leigh N.D."/>
            <person name="Simon A."/>
            <person name="Yun M.H."/>
        </authorList>
    </citation>
    <scope>NUCLEOTIDE SEQUENCE</scope>
    <source>
        <strain evidence="1">20211129_DDA</strain>
        <tissue evidence="1">Liver</tissue>
    </source>
</reference>
<evidence type="ECO:0000313" key="2">
    <source>
        <dbReference type="Proteomes" id="UP001066276"/>
    </source>
</evidence>
<dbReference type="EMBL" id="JANPWB010000002">
    <property type="protein sequence ID" value="KAJ1207672.1"/>
    <property type="molecule type" value="Genomic_DNA"/>
</dbReference>
<comment type="caution">
    <text evidence="1">The sequence shown here is derived from an EMBL/GenBank/DDBJ whole genome shotgun (WGS) entry which is preliminary data.</text>
</comment>
<dbReference type="AlphaFoldDB" id="A0AAV7W482"/>
<proteinExistence type="predicted"/>
<dbReference type="Proteomes" id="UP001066276">
    <property type="component" value="Chromosome 1_2"/>
</dbReference>